<dbReference type="SUPFAM" id="SSF52172">
    <property type="entry name" value="CheY-like"/>
    <property type="match status" value="1"/>
</dbReference>
<dbReference type="GO" id="GO:0030295">
    <property type="term" value="F:protein kinase activator activity"/>
    <property type="evidence" value="ECO:0007669"/>
    <property type="project" value="TreeGrafter"/>
</dbReference>
<dbReference type="PRINTS" id="PR00344">
    <property type="entry name" value="BCTRLSENSOR"/>
</dbReference>
<dbReference type="InterPro" id="IPR011006">
    <property type="entry name" value="CheY-like_superfamily"/>
</dbReference>
<dbReference type="KEGG" id="rhf:EUB48_01330"/>
<dbReference type="SMART" id="SM00448">
    <property type="entry name" value="REC"/>
    <property type="match status" value="1"/>
</dbReference>
<dbReference type="GO" id="GO:0007234">
    <property type="term" value="P:osmosensory signaling via phosphorelay pathway"/>
    <property type="evidence" value="ECO:0007669"/>
    <property type="project" value="TreeGrafter"/>
</dbReference>
<dbReference type="InterPro" id="IPR003594">
    <property type="entry name" value="HATPase_dom"/>
</dbReference>
<sequence>MPSPAAPPNASDPAPAGARAGQPVILFVDDEPQSCKWFARTFADEFNVLTATGVDEALALLREHGPSVALLVTDYRMPQRNGLDLLLAVQRDFKHLVRLLATAYAEKDVAIAAINEGHVFRILEKPLDLVQTRLILREAMTLFRAQTMERALLENRMLAMRETLGFLAHELNTPLATVRGFVSAITDRYQAPADQAATQTQEEAARVACFSEREPGEVMAALAGAQRSALYCQSLVSAFVRSARDAYPGSIDQPVTASNLVQALLKEFPFEREEHSWVSCEVAVDFALPGQRDLLYLVLSTLTKNALLALQEQPEPRLRIVLGREPGPEGRARPWIRFIDNGHGIAPEILAKLTREPVTTRAQSGGNGMGLMFCRRVVQSLGGSIELSSELGHGATVSLYFKP</sequence>
<dbReference type="GO" id="GO:0000155">
    <property type="term" value="F:phosphorelay sensor kinase activity"/>
    <property type="evidence" value="ECO:0007669"/>
    <property type="project" value="InterPro"/>
</dbReference>
<dbReference type="AlphaFoldDB" id="A0A515D6P0"/>
<evidence type="ECO:0000256" key="9">
    <source>
        <dbReference type="PROSITE-ProRule" id="PRU00169"/>
    </source>
</evidence>
<keyword evidence="8" id="KW-0902">Two-component regulatory system</keyword>
<evidence type="ECO:0000256" key="5">
    <source>
        <dbReference type="ARBA" id="ARBA00022741"/>
    </source>
</evidence>
<evidence type="ECO:0000256" key="6">
    <source>
        <dbReference type="ARBA" id="ARBA00022777"/>
    </source>
</evidence>
<dbReference type="InterPro" id="IPR036097">
    <property type="entry name" value="HisK_dim/P_sf"/>
</dbReference>
<dbReference type="SUPFAM" id="SSF47384">
    <property type="entry name" value="Homodimeric domain of signal transducing histidine kinase"/>
    <property type="match status" value="1"/>
</dbReference>
<evidence type="ECO:0000259" key="11">
    <source>
        <dbReference type="PROSITE" id="PS50110"/>
    </source>
</evidence>
<feature type="domain" description="Histidine kinase" evidence="10">
    <location>
        <begin position="166"/>
        <end position="403"/>
    </location>
</feature>
<dbReference type="InterPro" id="IPR036890">
    <property type="entry name" value="HATPase_C_sf"/>
</dbReference>
<evidence type="ECO:0000256" key="2">
    <source>
        <dbReference type="ARBA" id="ARBA00012438"/>
    </source>
</evidence>
<evidence type="ECO:0000313" key="12">
    <source>
        <dbReference type="EMBL" id="QDL36086.1"/>
    </source>
</evidence>
<dbReference type="Proteomes" id="UP000316798">
    <property type="component" value="Chromosome"/>
</dbReference>
<dbReference type="Gene3D" id="1.10.287.130">
    <property type="match status" value="1"/>
</dbReference>
<evidence type="ECO:0000256" key="3">
    <source>
        <dbReference type="ARBA" id="ARBA00022553"/>
    </source>
</evidence>
<dbReference type="GO" id="GO:0005524">
    <property type="term" value="F:ATP binding"/>
    <property type="evidence" value="ECO:0007669"/>
    <property type="project" value="UniProtKB-KW"/>
</dbReference>
<keyword evidence="6 12" id="KW-0418">Kinase</keyword>
<dbReference type="InterPro" id="IPR001789">
    <property type="entry name" value="Sig_transdc_resp-reg_receiver"/>
</dbReference>
<keyword evidence="13" id="KW-1185">Reference proteome</keyword>
<gene>
    <name evidence="12" type="ORF">EUB48_01330</name>
</gene>
<dbReference type="InterPro" id="IPR003661">
    <property type="entry name" value="HisK_dim/P_dom"/>
</dbReference>
<dbReference type="InterPro" id="IPR050351">
    <property type="entry name" value="BphY/WalK/GraS-like"/>
</dbReference>
<evidence type="ECO:0000256" key="4">
    <source>
        <dbReference type="ARBA" id="ARBA00022679"/>
    </source>
</evidence>
<dbReference type="SUPFAM" id="SSF55874">
    <property type="entry name" value="ATPase domain of HSP90 chaperone/DNA topoisomerase II/histidine kinase"/>
    <property type="match status" value="1"/>
</dbReference>
<evidence type="ECO:0000256" key="1">
    <source>
        <dbReference type="ARBA" id="ARBA00000085"/>
    </source>
</evidence>
<dbReference type="Gene3D" id="3.30.565.10">
    <property type="entry name" value="Histidine kinase-like ATPase, C-terminal domain"/>
    <property type="match status" value="1"/>
</dbReference>
<dbReference type="PROSITE" id="PS50110">
    <property type="entry name" value="RESPONSE_REGULATORY"/>
    <property type="match status" value="1"/>
</dbReference>
<dbReference type="InterPro" id="IPR005467">
    <property type="entry name" value="His_kinase_dom"/>
</dbReference>
<evidence type="ECO:0000259" key="10">
    <source>
        <dbReference type="PROSITE" id="PS50109"/>
    </source>
</evidence>
<dbReference type="EMBL" id="CP035503">
    <property type="protein sequence ID" value="QDL36086.1"/>
    <property type="molecule type" value="Genomic_DNA"/>
</dbReference>
<feature type="modified residue" description="4-aspartylphosphate" evidence="9">
    <location>
        <position position="74"/>
    </location>
</feature>
<comment type="catalytic activity">
    <reaction evidence="1">
        <text>ATP + protein L-histidine = ADP + protein N-phospho-L-histidine.</text>
        <dbReference type="EC" id="2.7.13.3"/>
    </reaction>
</comment>
<protein>
    <recommendedName>
        <fullName evidence="2">histidine kinase</fullName>
        <ecNumber evidence="2">2.7.13.3</ecNumber>
    </recommendedName>
</protein>
<keyword evidence="7" id="KW-0067">ATP-binding</keyword>
<reference evidence="12 13" key="1">
    <citation type="submission" date="2019-01" db="EMBL/GenBank/DDBJ databases">
        <title>Genomic insights into a novel species Rhodoferax sp.</title>
        <authorList>
            <person name="Jin L."/>
        </authorList>
    </citation>
    <scope>NUCLEOTIDE SEQUENCE [LARGE SCALE GENOMIC DNA]</scope>
    <source>
        <strain evidence="12 13">CHu59-6-5</strain>
    </source>
</reference>
<feature type="domain" description="Response regulatory" evidence="11">
    <location>
        <begin position="24"/>
        <end position="140"/>
    </location>
</feature>
<dbReference type="Pfam" id="PF02518">
    <property type="entry name" value="HATPase_c"/>
    <property type="match status" value="1"/>
</dbReference>
<dbReference type="CDD" id="cd00082">
    <property type="entry name" value="HisKA"/>
    <property type="match status" value="1"/>
</dbReference>
<evidence type="ECO:0000256" key="7">
    <source>
        <dbReference type="ARBA" id="ARBA00022840"/>
    </source>
</evidence>
<dbReference type="EC" id="2.7.13.3" evidence="2"/>
<keyword evidence="3 9" id="KW-0597">Phosphoprotein</keyword>
<dbReference type="Pfam" id="PF00072">
    <property type="entry name" value="Response_reg"/>
    <property type="match status" value="1"/>
</dbReference>
<dbReference type="PANTHER" id="PTHR42878:SF7">
    <property type="entry name" value="SENSOR HISTIDINE KINASE GLRK"/>
    <property type="match status" value="1"/>
</dbReference>
<dbReference type="PROSITE" id="PS50109">
    <property type="entry name" value="HIS_KIN"/>
    <property type="match status" value="1"/>
</dbReference>
<dbReference type="Gene3D" id="3.40.50.2300">
    <property type="match status" value="1"/>
</dbReference>
<proteinExistence type="predicted"/>
<name>A0A515D6P0_9BURK</name>
<dbReference type="OrthoDB" id="9797243at2"/>
<accession>A0A515D6P0</accession>
<dbReference type="SMART" id="SM00388">
    <property type="entry name" value="HisKA"/>
    <property type="match status" value="1"/>
</dbReference>
<dbReference type="InterPro" id="IPR004358">
    <property type="entry name" value="Sig_transdc_His_kin-like_C"/>
</dbReference>
<dbReference type="SMART" id="SM00387">
    <property type="entry name" value="HATPase_c"/>
    <property type="match status" value="1"/>
</dbReference>
<keyword evidence="4" id="KW-0808">Transferase</keyword>
<dbReference type="GO" id="GO:0000156">
    <property type="term" value="F:phosphorelay response regulator activity"/>
    <property type="evidence" value="ECO:0007669"/>
    <property type="project" value="TreeGrafter"/>
</dbReference>
<evidence type="ECO:0000313" key="13">
    <source>
        <dbReference type="Proteomes" id="UP000316798"/>
    </source>
</evidence>
<keyword evidence="5" id="KW-0547">Nucleotide-binding</keyword>
<evidence type="ECO:0000256" key="8">
    <source>
        <dbReference type="ARBA" id="ARBA00023012"/>
    </source>
</evidence>
<dbReference type="PANTHER" id="PTHR42878">
    <property type="entry name" value="TWO-COMPONENT HISTIDINE KINASE"/>
    <property type="match status" value="1"/>
</dbReference>
<dbReference type="RefSeq" id="WP_142817206.1">
    <property type="nucleotide sequence ID" value="NZ_CP035503.1"/>
</dbReference>
<organism evidence="12 13">
    <name type="scientific">Rhodoferax sediminis</name>
    <dbReference type="NCBI Taxonomy" id="2509614"/>
    <lineage>
        <taxon>Bacteria</taxon>
        <taxon>Pseudomonadati</taxon>
        <taxon>Pseudomonadota</taxon>
        <taxon>Betaproteobacteria</taxon>
        <taxon>Burkholderiales</taxon>
        <taxon>Comamonadaceae</taxon>
        <taxon>Rhodoferax</taxon>
    </lineage>
</organism>